<proteinExistence type="inferred from homology"/>
<dbReference type="GO" id="GO:0006351">
    <property type="term" value="P:DNA-templated transcription"/>
    <property type="evidence" value="ECO:0007669"/>
    <property type="project" value="TreeGrafter"/>
</dbReference>
<dbReference type="InterPro" id="IPR058163">
    <property type="entry name" value="LysR-type_TF_proteobact-type"/>
</dbReference>
<dbReference type="Pfam" id="PF00126">
    <property type="entry name" value="HTH_1"/>
    <property type="match status" value="1"/>
</dbReference>
<dbReference type="FunFam" id="1.10.10.10:FF:000038">
    <property type="entry name" value="Glycine cleavage system transcriptional activator"/>
    <property type="match status" value="1"/>
</dbReference>
<dbReference type="PANTHER" id="PTHR30537:SF74">
    <property type="entry name" value="HTH-TYPE TRANSCRIPTIONAL REGULATOR TRPI"/>
    <property type="match status" value="1"/>
</dbReference>
<keyword evidence="2" id="KW-0805">Transcription regulation</keyword>
<dbReference type="Proteomes" id="UP000248887">
    <property type="component" value="Unassembled WGS sequence"/>
</dbReference>
<dbReference type="InterPro" id="IPR036388">
    <property type="entry name" value="WH-like_DNA-bd_sf"/>
</dbReference>
<comment type="caution">
    <text evidence="6">The sequence shown here is derived from an EMBL/GenBank/DDBJ whole genome shotgun (WGS) entry which is preliminary data.</text>
</comment>
<dbReference type="InterPro" id="IPR000847">
    <property type="entry name" value="LysR_HTH_N"/>
</dbReference>
<evidence type="ECO:0000256" key="4">
    <source>
        <dbReference type="ARBA" id="ARBA00023163"/>
    </source>
</evidence>
<dbReference type="PROSITE" id="PS50931">
    <property type="entry name" value="HTH_LYSR"/>
    <property type="match status" value="1"/>
</dbReference>
<feature type="domain" description="HTH lysR-type" evidence="5">
    <location>
        <begin position="44"/>
        <end position="101"/>
    </location>
</feature>
<evidence type="ECO:0000313" key="7">
    <source>
        <dbReference type="Proteomes" id="UP000248887"/>
    </source>
</evidence>
<gene>
    <name evidence="6" type="ORF">DI549_04715</name>
</gene>
<dbReference type="PANTHER" id="PTHR30537">
    <property type="entry name" value="HTH-TYPE TRANSCRIPTIONAL REGULATOR"/>
    <property type="match status" value="1"/>
</dbReference>
<dbReference type="Gene3D" id="1.10.10.10">
    <property type="entry name" value="Winged helix-like DNA-binding domain superfamily/Winged helix DNA-binding domain"/>
    <property type="match status" value="1"/>
</dbReference>
<dbReference type="PRINTS" id="PR00039">
    <property type="entry name" value="HTHLYSR"/>
</dbReference>
<comment type="similarity">
    <text evidence="1">Belongs to the LysR transcriptional regulatory family.</text>
</comment>
<keyword evidence="3" id="KW-0238">DNA-binding</keyword>
<evidence type="ECO:0000313" key="6">
    <source>
        <dbReference type="EMBL" id="PZQ84476.1"/>
    </source>
</evidence>
<evidence type="ECO:0000256" key="2">
    <source>
        <dbReference type="ARBA" id="ARBA00023015"/>
    </source>
</evidence>
<evidence type="ECO:0000259" key="5">
    <source>
        <dbReference type="PROSITE" id="PS50931"/>
    </source>
</evidence>
<sequence length="334" mass="36724">MPHEMSKPTDENLMNEATAMVSEAVAPRVPPSDPRPLRRAARLPPLNLFRVFDAAARNGNFTTAAEELCVTQSAVSQQIRQLEELLEVRLFRRMPRRVELTREGTALASAVGESMALLVRACERIADPKAPVVLCVNAPPAIASRWLVSRLKRFMQLNPQFKVTLLASNDPVDFDRQDIDVAIRWGHGDWPNARVELLAPDRLFPVCSPALLREGPPLLVPSDIIRHTLLQVVNGSFWGSWFGAAGAGGMAFDETLYFNDAGLMLDAAVQGQGVALASRLLAESDLKAGRLVRPFDLEIETGAGFHVLTSPDFSEKPAVAEFRRWIGLEGRESA</sequence>
<dbReference type="EMBL" id="QFQD01000009">
    <property type="protein sequence ID" value="PZQ84476.1"/>
    <property type="molecule type" value="Genomic_DNA"/>
</dbReference>
<protein>
    <submittedName>
        <fullName evidence="6">Transcriptional regulator</fullName>
    </submittedName>
</protein>
<evidence type="ECO:0000256" key="3">
    <source>
        <dbReference type="ARBA" id="ARBA00023125"/>
    </source>
</evidence>
<dbReference type="CDD" id="cd08432">
    <property type="entry name" value="PBP2_GcdR_TrpI_HvrB_AmpR_like"/>
    <property type="match status" value="1"/>
</dbReference>
<evidence type="ECO:0000256" key="1">
    <source>
        <dbReference type="ARBA" id="ARBA00009437"/>
    </source>
</evidence>
<dbReference type="Gene3D" id="3.40.190.10">
    <property type="entry name" value="Periplasmic binding protein-like II"/>
    <property type="match status" value="2"/>
</dbReference>
<dbReference type="SUPFAM" id="SSF46785">
    <property type="entry name" value="Winged helix' DNA-binding domain"/>
    <property type="match status" value="1"/>
</dbReference>
<accession>A0A2W5R4B6</accession>
<dbReference type="SUPFAM" id="SSF53850">
    <property type="entry name" value="Periplasmic binding protein-like II"/>
    <property type="match status" value="1"/>
</dbReference>
<dbReference type="AlphaFoldDB" id="A0A2W5R4B6"/>
<keyword evidence="4" id="KW-0804">Transcription</keyword>
<name>A0A2W5R4B6_ANCNO</name>
<dbReference type="GO" id="GO:0003700">
    <property type="term" value="F:DNA-binding transcription factor activity"/>
    <property type="evidence" value="ECO:0007669"/>
    <property type="project" value="InterPro"/>
</dbReference>
<dbReference type="GO" id="GO:0043565">
    <property type="term" value="F:sequence-specific DNA binding"/>
    <property type="evidence" value="ECO:0007669"/>
    <property type="project" value="TreeGrafter"/>
</dbReference>
<dbReference type="NCBIfam" id="NF008352">
    <property type="entry name" value="PRK11139.1"/>
    <property type="match status" value="1"/>
</dbReference>
<dbReference type="InterPro" id="IPR005119">
    <property type="entry name" value="LysR_subst-bd"/>
</dbReference>
<reference evidence="6 7" key="1">
    <citation type="submission" date="2017-08" db="EMBL/GenBank/DDBJ databases">
        <title>Infants hospitalized years apart are colonized by the same room-sourced microbial strains.</title>
        <authorList>
            <person name="Brooks B."/>
            <person name="Olm M.R."/>
            <person name="Firek B.A."/>
            <person name="Baker R."/>
            <person name="Thomas B.C."/>
            <person name="Morowitz M.J."/>
            <person name="Banfield J.F."/>
        </authorList>
    </citation>
    <scope>NUCLEOTIDE SEQUENCE [LARGE SCALE GENOMIC DNA]</scope>
    <source>
        <strain evidence="6">S2_005_001_R2_27</strain>
    </source>
</reference>
<organism evidence="6 7">
    <name type="scientific">Ancylobacter novellus</name>
    <name type="common">Thiobacillus novellus</name>
    <dbReference type="NCBI Taxonomy" id="921"/>
    <lineage>
        <taxon>Bacteria</taxon>
        <taxon>Pseudomonadati</taxon>
        <taxon>Pseudomonadota</taxon>
        <taxon>Alphaproteobacteria</taxon>
        <taxon>Hyphomicrobiales</taxon>
        <taxon>Xanthobacteraceae</taxon>
        <taxon>Ancylobacter</taxon>
    </lineage>
</organism>
<dbReference type="Pfam" id="PF03466">
    <property type="entry name" value="LysR_substrate"/>
    <property type="match status" value="1"/>
</dbReference>
<dbReference type="InterPro" id="IPR036390">
    <property type="entry name" value="WH_DNA-bd_sf"/>
</dbReference>